<accession>A0A0G4JZD8</accession>
<gene>
    <name evidence="1" type="ORF">BN1221_03519c</name>
</gene>
<dbReference type="AlphaFoldDB" id="A0A0G4JZD8"/>
<sequence>MIFLLPAGIRKRTLTTPIFAGDVQDVYFTGPGLPEYAL</sequence>
<dbReference type="EMBL" id="CGIG01000001">
    <property type="protein sequence ID" value="CPR18994.1"/>
    <property type="molecule type" value="Genomic_DNA"/>
</dbReference>
<proteinExistence type="predicted"/>
<dbReference type="Proteomes" id="UP000044377">
    <property type="component" value="Unassembled WGS sequence"/>
</dbReference>
<dbReference type="STRING" id="1109412.BN1221_03519c"/>
<name>A0A0G4JZD8_9GAMM</name>
<reference evidence="2" key="1">
    <citation type="submission" date="2015-01" db="EMBL/GenBank/DDBJ databases">
        <authorList>
            <person name="Paterson Steve"/>
        </authorList>
    </citation>
    <scope>NUCLEOTIDE SEQUENCE [LARGE SCALE GENOMIC DNA]</scope>
    <source>
        <strain evidence="2">OBR1</strain>
    </source>
</reference>
<organism evidence="1 2">
    <name type="scientific">Brenneria goodwinii</name>
    <dbReference type="NCBI Taxonomy" id="1109412"/>
    <lineage>
        <taxon>Bacteria</taxon>
        <taxon>Pseudomonadati</taxon>
        <taxon>Pseudomonadota</taxon>
        <taxon>Gammaproteobacteria</taxon>
        <taxon>Enterobacterales</taxon>
        <taxon>Pectobacteriaceae</taxon>
        <taxon>Brenneria</taxon>
    </lineage>
</organism>
<keyword evidence="2" id="KW-1185">Reference proteome</keyword>
<evidence type="ECO:0000313" key="1">
    <source>
        <dbReference type="EMBL" id="CPR18994.1"/>
    </source>
</evidence>
<evidence type="ECO:0000313" key="2">
    <source>
        <dbReference type="Proteomes" id="UP000044377"/>
    </source>
</evidence>
<protein>
    <submittedName>
        <fullName evidence="1">Uncharacterized protein</fullName>
    </submittedName>
</protein>